<accession>A0ABU8X5L2</accession>
<dbReference type="Proteomes" id="UP001367030">
    <property type="component" value="Unassembled WGS sequence"/>
</dbReference>
<dbReference type="EMBL" id="JBBKZS010000004">
    <property type="protein sequence ID" value="MEJ8855105.1"/>
    <property type="molecule type" value="Genomic_DNA"/>
</dbReference>
<name>A0ABU8X5L2_9BURK</name>
<evidence type="ECO:0000256" key="2">
    <source>
        <dbReference type="ARBA" id="ARBA00023015"/>
    </source>
</evidence>
<dbReference type="Pfam" id="PF03466">
    <property type="entry name" value="LysR_substrate"/>
    <property type="match status" value="1"/>
</dbReference>
<feature type="domain" description="HTH lysR-type" evidence="5">
    <location>
        <begin position="4"/>
        <end position="61"/>
    </location>
</feature>
<dbReference type="SUPFAM" id="SSF46785">
    <property type="entry name" value="Winged helix' DNA-binding domain"/>
    <property type="match status" value="1"/>
</dbReference>
<dbReference type="PANTHER" id="PTHR30419:SF2">
    <property type="entry name" value="LYSR FAMILY TRANSCRIPTIONAL REGULATOR"/>
    <property type="match status" value="1"/>
</dbReference>
<dbReference type="InterPro" id="IPR005119">
    <property type="entry name" value="LysR_subst-bd"/>
</dbReference>
<keyword evidence="4" id="KW-0804">Transcription</keyword>
<dbReference type="Pfam" id="PF00126">
    <property type="entry name" value="HTH_1"/>
    <property type="match status" value="1"/>
</dbReference>
<gene>
    <name evidence="6" type="ORF">WKW79_11030</name>
</gene>
<evidence type="ECO:0000259" key="5">
    <source>
        <dbReference type="PROSITE" id="PS50931"/>
    </source>
</evidence>
<sequence length="311" mass="33685">MHDLDLTSLRLFVAVCETRNIARAAEQHHIVPSAISKRIAQLEAVVGNVLVERQRRGVVPTGAGEILLEHARAMLAGADRVARDMSAYGKGIKGQVRVLASVSSIAEFLPDDIAGFMQMPAHRDIRVDIEETLSRDLVRSIREGLAPVGVCWDAADLEGLQTRAYRNDHLAIVAHPSHPIARRKRCDFEETLEYDHVGLPASTAVHTMLARAAAIIGKPISYRAVVSTFEASLRCVRANLGIAVVPREVADPVAPAHGLKTVPLTDKWARRRFAICFHDEARLSPAARLLVAHLAGVSAAESAQARGRAAG</sequence>
<dbReference type="RefSeq" id="WP_340335196.1">
    <property type="nucleotide sequence ID" value="NZ_JBBKZS010000004.1"/>
</dbReference>
<keyword evidence="3" id="KW-0238">DNA-binding</keyword>
<dbReference type="InterPro" id="IPR000847">
    <property type="entry name" value="LysR_HTH_N"/>
</dbReference>
<keyword evidence="7" id="KW-1185">Reference proteome</keyword>
<evidence type="ECO:0000256" key="4">
    <source>
        <dbReference type="ARBA" id="ARBA00023163"/>
    </source>
</evidence>
<reference evidence="6 7" key="1">
    <citation type="submission" date="2024-03" db="EMBL/GenBank/DDBJ databases">
        <title>Novel species of the genus Variovorax.</title>
        <authorList>
            <person name="Liu Q."/>
            <person name="Xin Y.-H."/>
        </authorList>
    </citation>
    <scope>NUCLEOTIDE SEQUENCE [LARGE SCALE GENOMIC DNA]</scope>
    <source>
        <strain evidence="6 7">KACC 18901</strain>
    </source>
</reference>
<proteinExistence type="inferred from homology"/>
<organism evidence="6 7">
    <name type="scientific">Variovorax robiniae</name>
    <dbReference type="NCBI Taxonomy" id="1836199"/>
    <lineage>
        <taxon>Bacteria</taxon>
        <taxon>Pseudomonadati</taxon>
        <taxon>Pseudomonadota</taxon>
        <taxon>Betaproteobacteria</taxon>
        <taxon>Burkholderiales</taxon>
        <taxon>Comamonadaceae</taxon>
        <taxon>Variovorax</taxon>
    </lineage>
</organism>
<dbReference type="InterPro" id="IPR036390">
    <property type="entry name" value="WH_DNA-bd_sf"/>
</dbReference>
<dbReference type="PANTHER" id="PTHR30419">
    <property type="entry name" value="HTH-TYPE TRANSCRIPTIONAL REGULATOR YBHD"/>
    <property type="match status" value="1"/>
</dbReference>
<evidence type="ECO:0000256" key="3">
    <source>
        <dbReference type="ARBA" id="ARBA00023125"/>
    </source>
</evidence>
<comment type="similarity">
    <text evidence="1">Belongs to the LysR transcriptional regulatory family.</text>
</comment>
<evidence type="ECO:0000313" key="6">
    <source>
        <dbReference type="EMBL" id="MEJ8855105.1"/>
    </source>
</evidence>
<keyword evidence="2" id="KW-0805">Transcription regulation</keyword>
<dbReference type="InterPro" id="IPR050950">
    <property type="entry name" value="HTH-type_LysR_regulators"/>
</dbReference>
<dbReference type="InterPro" id="IPR036388">
    <property type="entry name" value="WH-like_DNA-bd_sf"/>
</dbReference>
<dbReference type="CDD" id="cd08421">
    <property type="entry name" value="PBP2_LTTR_like_1"/>
    <property type="match status" value="1"/>
</dbReference>
<dbReference type="PROSITE" id="PS50931">
    <property type="entry name" value="HTH_LYSR"/>
    <property type="match status" value="1"/>
</dbReference>
<dbReference type="Gene3D" id="3.40.190.290">
    <property type="match status" value="1"/>
</dbReference>
<evidence type="ECO:0000256" key="1">
    <source>
        <dbReference type="ARBA" id="ARBA00009437"/>
    </source>
</evidence>
<protein>
    <submittedName>
        <fullName evidence="6">LysR family transcriptional regulator</fullName>
    </submittedName>
</protein>
<evidence type="ECO:0000313" key="7">
    <source>
        <dbReference type="Proteomes" id="UP001367030"/>
    </source>
</evidence>
<dbReference type="Gene3D" id="1.10.10.10">
    <property type="entry name" value="Winged helix-like DNA-binding domain superfamily/Winged helix DNA-binding domain"/>
    <property type="match status" value="1"/>
</dbReference>
<dbReference type="SUPFAM" id="SSF53850">
    <property type="entry name" value="Periplasmic binding protein-like II"/>
    <property type="match status" value="1"/>
</dbReference>
<comment type="caution">
    <text evidence="6">The sequence shown here is derived from an EMBL/GenBank/DDBJ whole genome shotgun (WGS) entry which is preliminary data.</text>
</comment>